<keyword evidence="2" id="KW-1185">Reference proteome</keyword>
<reference evidence="1" key="1">
    <citation type="submission" date="2009-04" db="EMBL/GenBank/DDBJ databases">
        <authorList>
            <person name="Weinstock G."/>
            <person name="Sodergren E."/>
            <person name="Clifton S."/>
            <person name="Fulton L."/>
            <person name="Fulton B."/>
            <person name="Courtney L."/>
            <person name="Fronick C."/>
            <person name="Harrison M."/>
            <person name="Strong C."/>
            <person name="Farmer C."/>
            <person name="Delahaunty K."/>
            <person name="Markovic C."/>
            <person name="Hall O."/>
            <person name="Minx P."/>
            <person name="Tomlinson C."/>
            <person name="Mitreva M."/>
            <person name="Nelson J."/>
            <person name="Hou S."/>
            <person name="Wollam A."/>
            <person name="Pepin K.H."/>
            <person name="Johnson M."/>
            <person name="Bhonagiri V."/>
            <person name="Nash W.E."/>
            <person name="Warren W."/>
            <person name="Chinwalla A."/>
            <person name="Mardis E.R."/>
            <person name="Wilson R.K."/>
        </authorList>
    </citation>
    <scope>NUCLEOTIDE SEQUENCE [LARGE SCALE GENOMIC DNA]</scope>
    <source>
        <strain evidence="1">DSM 14600</strain>
    </source>
</reference>
<comment type="caution">
    <text evidence="1">The sequence shown here is derived from an EMBL/GenBank/DDBJ whole genome shotgun (WGS) entry which is preliminary data.</text>
</comment>
<name>C4GEA8_9FIRM</name>
<dbReference type="EMBL" id="ACIP02000007">
    <property type="protein sequence ID" value="EEP27360.1"/>
    <property type="molecule type" value="Genomic_DNA"/>
</dbReference>
<evidence type="ECO:0000313" key="2">
    <source>
        <dbReference type="Proteomes" id="UP000003494"/>
    </source>
</evidence>
<protein>
    <submittedName>
        <fullName evidence="1">Uncharacterized protein</fullName>
    </submittedName>
</protein>
<proteinExistence type="predicted"/>
<accession>C4GEA8</accession>
<gene>
    <name evidence="1" type="ORF">GCWU000342_02054</name>
</gene>
<dbReference type="HOGENOM" id="CLU_3157779_0_0_9"/>
<organism evidence="1 2">
    <name type="scientific">Shuttleworthella satelles DSM 14600</name>
    <dbReference type="NCBI Taxonomy" id="626523"/>
    <lineage>
        <taxon>Bacteria</taxon>
        <taxon>Bacillati</taxon>
        <taxon>Bacillota</taxon>
        <taxon>Clostridia</taxon>
        <taxon>Lachnospirales</taxon>
        <taxon>Lachnospiraceae</taxon>
        <taxon>Shuttleworthella</taxon>
    </lineage>
</organism>
<dbReference type="STRING" id="626523.GCWU000342_02054"/>
<sequence>MGIGVDYDFFAIWAVKSGWPFVPSIKDHGCSCRRLLFSDNVKIKKAFA</sequence>
<dbReference type="AlphaFoldDB" id="C4GEA8"/>
<evidence type="ECO:0000313" key="1">
    <source>
        <dbReference type="EMBL" id="EEP27360.1"/>
    </source>
</evidence>
<dbReference type="Proteomes" id="UP000003494">
    <property type="component" value="Unassembled WGS sequence"/>
</dbReference>